<protein>
    <recommendedName>
        <fullName evidence="2">7 transmembrane helices usually fused to an inactive transglutaminase domain-containing protein</fullName>
    </recommendedName>
</protein>
<keyword evidence="1" id="KW-1133">Transmembrane helix</keyword>
<evidence type="ECO:0000313" key="4">
    <source>
        <dbReference type="Proteomes" id="UP000231407"/>
    </source>
</evidence>
<organism evidence="3 4">
    <name type="scientific">Candidatus Shapirobacteria bacterium CG06_land_8_20_14_3_00_40_12</name>
    <dbReference type="NCBI Taxonomy" id="1974881"/>
    <lineage>
        <taxon>Bacteria</taxon>
        <taxon>Candidatus Shapironibacteriota</taxon>
    </lineage>
</organism>
<accession>A0A2M7ASX2</accession>
<dbReference type="EMBL" id="PEWA01000011">
    <property type="protein sequence ID" value="PIU73726.1"/>
    <property type="molecule type" value="Genomic_DNA"/>
</dbReference>
<reference evidence="4" key="1">
    <citation type="submission" date="2017-09" db="EMBL/GenBank/DDBJ databases">
        <title>Depth-based differentiation of microbial function through sediment-hosted aquifers and enrichment of novel symbionts in the deep terrestrial subsurface.</title>
        <authorList>
            <person name="Probst A.J."/>
            <person name="Ladd B."/>
            <person name="Jarett J.K."/>
            <person name="Geller-Mcgrath D.E."/>
            <person name="Sieber C.M.K."/>
            <person name="Emerson J.B."/>
            <person name="Anantharaman K."/>
            <person name="Thomas B.C."/>
            <person name="Malmstrom R."/>
            <person name="Stieglmeier M."/>
            <person name="Klingl A."/>
            <person name="Woyke T."/>
            <person name="Ryan C.M."/>
            <person name="Banfield J.F."/>
        </authorList>
    </citation>
    <scope>NUCLEOTIDE SEQUENCE [LARGE SCALE GENOMIC DNA]</scope>
</reference>
<dbReference type="InterPro" id="IPR025840">
    <property type="entry name" value="7TM_transglut"/>
</dbReference>
<feature type="transmembrane region" description="Helical" evidence="1">
    <location>
        <begin position="205"/>
        <end position="223"/>
    </location>
</feature>
<evidence type="ECO:0000313" key="3">
    <source>
        <dbReference type="EMBL" id="PIU73726.1"/>
    </source>
</evidence>
<dbReference type="Pfam" id="PF14402">
    <property type="entry name" value="7TM_transglut"/>
    <property type="match status" value="1"/>
</dbReference>
<feature type="transmembrane region" description="Helical" evidence="1">
    <location>
        <begin position="40"/>
        <end position="57"/>
    </location>
</feature>
<feature type="transmembrane region" description="Helical" evidence="1">
    <location>
        <begin position="142"/>
        <end position="160"/>
    </location>
</feature>
<proteinExistence type="predicted"/>
<dbReference type="AlphaFoldDB" id="A0A2M7ASX2"/>
<evidence type="ECO:0000259" key="2">
    <source>
        <dbReference type="Pfam" id="PF14402"/>
    </source>
</evidence>
<feature type="transmembrane region" description="Helical" evidence="1">
    <location>
        <begin position="117"/>
        <end position="136"/>
    </location>
</feature>
<comment type="caution">
    <text evidence="3">The sequence shown here is derived from an EMBL/GenBank/DDBJ whole genome shotgun (WGS) entry which is preliminary data.</text>
</comment>
<gene>
    <name evidence="3" type="ORF">COS78_00765</name>
</gene>
<sequence>MKKIATILSLFLVLYFWSVSPILAQSKVIERAITNGVEAKTIVMLLLLPLLATLVSVMHYILGVSGYGIFVPTMIAVALSATGIAGGLILFGAILMISILSNLILKRLKLHFWPVRALGLVFISVGVFGLMVISTGLKMVDISNISIFPVLFMILLAEEFTRTQLVKSKKEAIKLTLGTLGLAILGAVLMGWQGVAEVVLRYPEAIIVVTVVINLMVGNYTGIRLTEIKRFRKAIRKK</sequence>
<evidence type="ECO:0000256" key="1">
    <source>
        <dbReference type="SAM" id="Phobius"/>
    </source>
</evidence>
<dbReference type="Proteomes" id="UP000231407">
    <property type="component" value="Unassembled WGS sequence"/>
</dbReference>
<name>A0A2M7ASX2_9BACT</name>
<keyword evidence="1" id="KW-0472">Membrane</keyword>
<feature type="domain" description="7 transmembrane helices usually fused to an inactive transglutaminase" evidence="2">
    <location>
        <begin position="41"/>
        <end position="233"/>
    </location>
</feature>
<keyword evidence="1" id="KW-0812">Transmembrane</keyword>
<feature type="transmembrane region" description="Helical" evidence="1">
    <location>
        <begin position="172"/>
        <end position="193"/>
    </location>
</feature>
<feature type="transmembrane region" description="Helical" evidence="1">
    <location>
        <begin position="87"/>
        <end position="105"/>
    </location>
</feature>